<feature type="domain" description="GFO/IDH/MocA-like oxidoreductase" evidence="2">
    <location>
        <begin position="184"/>
        <end position="253"/>
    </location>
</feature>
<feature type="domain" description="Gfo/Idh/MocA-like oxidoreductase N-terminal" evidence="1">
    <location>
        <begin position="30"/>
        <end position="146"/>
    </location>
</feature>
<proteinExistence type="predicted"/>
<dbReference type="InterPro" id="IPR000683">
    <property type="entry name" value="Gfo/Idh/MocA-like_OxRdtase_N"/>
</dbReference>
<name>A0A2S7K456_9PROT</name>
<comment type="caution">
    <text evidence="3">The sequence shown here is derived from an EMBL/GenBank/DDBJ whole genome shotgun (WGS) entry which is preliminary data.</text>
</comment>
<dbReference type="AlphaFoldDB" id="A0A2S7K456"/>
<reference evidence="3 4" key="1">
    <citation type="submission" date="2017-12" db="EMBL/GenBank/DDBJ databases">
        <authorList>
            <person name="Hurst M.R.H."/>
        </authorList>
    </citation>
    <scope>NUCLEOTIDE SEQUENCE [LARGE SCALE GENOMIC DNA]</scope>
    <source>
        <strain evidence="3 4">SY-3-19</strain>
    </source>
</reference>
<dbReference type="Gene3D" id="3.40.50.720">
    <property type="entry name" value="NAD(P)-binding Rossmann-like Domain"/>
    <property type="match status" value="1"/>
</dbReference>
<dbReference type="GO" id="GO:0000166">
    <property type="term" value="F:nucleotide binding"/>
    <property type="evidence" value="ECO:0007669"/>
    <property type="project" value="InterPro"/>
</dbReference>
<dbReference type="SUPFAM" id="SSF51735">
    <property type="entry name" value="NAD(P)-binding Rossmann-fold domains"/>
    <property type="match status" value="1"/>
</dbReference>
<evidence type="ECO:0000313" key="3">
    <source>
        <dbReference type="EMBL" id="PQA87279.1"/>
    </source>
</evidence>
<dbReference type="Pfam" id="PF22725">
    <property type="entry name" value="GFO_IDH_MocA_C3"/>
    <property type="match status" value="1"/>
</dbReference>
<protein>
    <submittedName>
        <fullName evidence="3">Gfo/Idh/MocA family oxidoreductase</fullName>
    </submittedName>
</protein>
<dbReference type="Proteomes" id="UP000239504">
    <property type="component" value="Unassembled WGS sequence"/>
</dbReference>
<evidence type="ECO:0000313" key="4">
    <source>
        <dbReference type="Proteomes" id="UP000239504"/>
    </source>
</evidence>
<dbReference type="Pfam" id="PF01408">
    <property type="entry name" value="GFO_IDH_MocA"/>
    <property type="match status" value="1"/>
</dbReference>
<sequence length="340" mass="35807">MGFFGGGISGGPFLPVWGATGGVHIVTKPIRVGVAGAGVFGGHHSAKIAAHDQASLAGVFDVDPARAEAMADRFKVSCFTDYAALIEAVDAIIVAAPASVHYDLAYEALAAGRHVFIEKPIALETADADALILLARGNGAVLQIGHQERYVAEAAGLLSIGKSPVKIDCVRRTGASGRCEDVSVVLDLMVHDLDLVRKLTNADIESVTANGDAHDAKAELTLTNGALVNLEASRRADAPERRMTLVYDDGIIEFDFVNRTAANTTGAALHADFDADEAPPAFRDPLGFGASAFIDAVMHLREPIVTGEDGRDALDWARRIENAAGIGLAEEFETTERLRA</sequence>
<dbReference type="Gene3D" id="3.30.360.10">
    <property type="entry name" value="Dihydrodipicolinate Reductase, domain 2"/>
    <property type="match status" value="1"/>
</dbReference>
<dbReference type="PANTHER" id="PTHR43377:SF1">
    <property type="entry name" value="BILIVERDIN REDUCTASE A"/>
    <property type="match status" value="1"/>
</dbReference>
<keyword evidence="4" id="KW-1185">Reference proteome</keyword>
<dbReference type="PANTHER" id="PTHR43377">
    <property type="entry name" value="BILIVERDIN REDUCTASE A"/>
    <property type="match status" value="1"/>
</dbReference>
<dbReference type="OrthoDB" id="9815825at2"/>
<dbReference type="InterPro" id="IPR051450">
    <property type="entry name" value="Gfo/Idh/MocA_Oxidoreductases"/>
</dbReference>
<gene>
    <name evidence="3" type="ORF">CW354_12665</name>
</gene>
<dbReference type="InterPro" id="IPR036291">
    <property type="entry name" value="NAD(P)-bd_dom_sf"/>
</dbReference>
<evidence type="ECO:0000259" key="1">
    <source>
        <dbReference type="Pfam" id="PF01408"/>
    </source>
</evidence>
<dbReference type="InterPro" id="IPR055170">
    <property type="entry name" value="GFO_IDH_MocA-like_dom"/>
</dbReference>
<accession>A0A2S7K456</accession>
<dbReference type="SUPFAM" id="SSF55347">
    <property type="entry name" value="Glyceraldehyde-3-phosphate dehydrogenase-like, C-terminal domain"/>
    <property type="match status" value="1"/>
</dbReference>
<evidence type="ECO:0000259" key="2">
    <source>
        <dbReference type="Pfam" id="PF22725"/>
    </source>
</evidence>
<dbReference type="EMBL" id="PJCH01000009">
    <property type="protein sequence ID" value="PQA87279.1"/>
    <property type="molecule type" value="Genomic_DNA"/>
</dbReference>
<organism evidence="3 4">
    <name type="scientific">Hyphococcus luteus</name>
    <dbReference type="NCBI Taxonomy" id="2058213"/>
    <lineage>
        <taxon>Bacteria</taxon>
        <taxon>Pseudomonadati</taxon>
        <taxon>Pseudomonadota</taxon>
        <taxon>Alphaproteobacteria</taxon>
        <taxon>Parvularculales</taxon>
        <taxon>Parvularculaceae</taxon>
        <taxon>Hyphococcus</taxon>
    </lineage>
</organism>